<reference evidence="2" key="1">
    <citation type="submission" date="2022-07" db="EMBL/GenBank/DDBJ databases">
        <title>Phylogenomic reconstructions and comparative analyses of Kickxellomycotina fungi.</title>
        <authorList>
            <person name="Reynolds N.K."/>
            <person name="Stajich J.E."/>
            <person name="Barry K."/>
            <person name="Grigoriev I.V."/>
            <person name="Crous P."/>
            <person name="Smith M.E."/>
        </authorList>
    </citation>
    <scope>NUCLEOTIDE SEQUENCE</scope>
    <source>
        <strain evidence="2">RSA 567</strain>
    </source>
</reference>
<sequence length="69" mass="7070">MLRYPVMGNVGTTPANSCHSDRDPGGGVNQDAVSKEPMAPALGIRLFLATLGPAGDATAPNASATRYKL</sequence>
<protein>
    <submittedName>
        <fullName evidence="2">Uncharacterized protein</fullName>
    </submittedName>
</protein>
<name>A0A9W8AVQ9_9FUNG</name>
<evidence type="ECO:0000313" key="3">
    <source>
        <dbReference type="Proteomes" id="UP001151582"/>
    </source>
</evidence>
<evidence type="ECO:0000256" key="1">
    <source>
        <dbReference type="SAM" id="MobiDB-lite"/>
    </source>
</evidence>
<feature type="non-terminal residue" evidence="2">
    <location>
        <position position="69"/>
    </location>
</feature>
<dbReference type="EMBL" id="JANBQB010001751">
    <property type="protein sequence ID" value="KAJ1970483.1"/>
    <property type="molecule type" value="Genomic_DNA"/>
</dbReference>
<gene>
    <name evidence="2" type="ORF">H4R34_006046</name>
</gene>
<dbReference type="AlphaFoldDB" id="A0A9W8AVQ9"/>
<proteinExistence type="predicted"/>
<feature type="region of interest" description="Disordered" evidence="1">
    <location>
        <begin position="1"/>
        <end position="33"/>
    </location>
</feature>
<comment type="caution">
    <text evidence="2">The sequence shown here is derived from an EMBL/GenBank/DDBJ whole genome shotgun (WGS) entry which is preliminary data.</text>
</comment>
<organism evidence="2 3">
    <name type="scientific">Dimargaris verticillata</name>
    <dbReference type="NCBI Taxonomy" id="2761393"/>
    <lineage>
        <taxon>Eukaryota</taxon>
        <taxon>Fungi</taxon>
        <taxon>Fungi incertae sedis</taxon>
        <taxon>Zoopagomycota</taxon>
        <taxon>Kickxellomycotina</taxon>
        <taxon>Dimargaritomycetes</taxon>
        <taxon>Dimargaritales</taxon>
        <taxon>Dimargaritaceae</taxon>
        <taxon>Dimargaris</taxon>
    </lineage>
</organism>
<evidence type="ECO:0000313" key="2">
    <source>
        <dbReference type="EMBL" id="KAJ1970483.1"/>
    </source>
</evidence>
<accession>A0A9W8AVQ9</accession>
<keyword evidence="3" id="KW-1185">Reference proteome</keyword>
<dbReference type="Proteomes" id="UP001151582">
    <property type="component" value="Unassembled WGS sequence"/>
</dbReference>